<protein>
    <recommendedName>
        <fullName evidence="4">Peptidase C-terminal archaeal/bacterial domain-containing protein</fullName>
    </recommendedName>
</protein>
<gene>
    <name evidence="2" type="ORF">CEK71_12040</name>
</gene>
<dbReference type="Gene3D" id="3.40.390.10">
    <property type="entry name" value="Collagenase (Catalytic Domain)"/>
    <property type="match status" value="1"/>
</dbReference>
<dbReference type="AlphaFoldDB" id="A0A1Z4BZN7"/>
<name>A0A1Z4BZN7_9GAMM</name>
<reference evidence="2 3" key="1">
    <citation type="submission" date="2017-06" db="EMBL/GenBank/DDBJ databases">
        <title>Genome Sequencing of the methanotroph Methylovulum psychrotolerants str. HV10-M2 isolated from a high-altitude environment.</title>
        <authorList>
            <person name="Mateos-Rivera A."/>
        </authorList>
    </citation>
    <scope>NUCLEOTIDE SEQUENCE [LARGE SCALE GENOMIC DNA]</scope>
    <source>
        <strain evidence="2 3">HV10_M2</strain>
    </source>
</reference>
<dbReference type="SUPFAM" id="SSF55486">
    <property type="entry name" value="Metalloproteases ('zincins'), catalytic domain"/>
    <property type="match status" value="1"/>
</dbReference>
<feature type="chain" id="PRO_5012238576" description="Peptidase C-terminal archaeal/bacterial domain-containing protein" evidence="1">
    <location>
        <begin position="38"/>
        <end position="498"/>
    </location>
</feature>
<proteinExistence type="predicted"/>
<evidence type="ECO:0000313" key="2">
    <source>
        <dbReference type="EMBL" id="ASF46746.1"/>
    </source>
</evidence>
<dbReference type="EMBL" id="CP022129">
    <property type="protein sequence ID" value="ASF46746.1"/>
    <property type="molecule type" value="Genomic_DNA"/>
</dbReference>
<evidence type="ECO:0000313" key="3">
    <source>
        <dbReference type="Proteomes" id="UP000197019"/>
    </source>
</evidence>
<feature type="signal peptide" evidence="1">
    <location>
        <begin position="1"/>
        <end position="37"/>
    </location>
</feature>
<dbReference type="Gene3D" id="2.60.120.380">
    <property type="match status" value="1"/>
</dbReference>
<evidence type="ECO:0008006" key="4">
    <source>
        <dbReference type="Google" id="ProtNLM"/>
    </source>
</evidence>
<dbReference type="KEGG" id="mpsy:CEK71_12040"/>
<keyword evidence="3" id="KW-1185">Reference proteome</keyword>
<sequence length="498" mass="53098">MDLHSNYNGHIMNTYNNLELKPLALLILALMPLAASAQTSQHFGLGMPAPLQISDLPASQFRAKLNTLPAKAQAKALNTLRGLSFTDKDLPYLQVDNTGGILYVDSFLPPAAPATALSSTAETVPLITAAEAFALHSKKGAKNIIYLDFNGMDVTGTAWNAGTVTTYKALAYDLDGSPGTFSPTELNNIADIWHRVAEDYMPFNVDVTTKQPKTFGPTVGRILITKNVDKNGVAMPASTAGGVAYVGAWGDSNYGYYSPALVYYNNLGSGYPPYVAEAAAHEMGHNQGLSHDGTSTVGYYAGLGSGYVSWGPIMGVGYYTNVTQWSKGEYPDANQKQDDVAIIATNMGYRPDDHGKTLTTATPLVVNAAGTIAATNPETDPFNSNPANKGVIGKLNDVDMFTFYAGAGAVNITVTPAWDAFYHNNQRGANLDIKATLYDWNGKVVQAIDPLDETKAVLSATVPAGQYYLSVKGVGNSVTPYSTYDSLGQYFIRGTVTP</sequence>
<organism evidence="2 3">
    <name type="scientific">Methylovulum psychrotolerans</name>
    <dbReference type="NCBI Taxonomy" id="1704499"/>
    <lineage>
        <taxon>Bacteria</taxon>
        <taxon>Pseudomonadati</taxon>
        <taxon>Pseudomonadota</taxon>
        <taxon>Gammaproteobacteria</taxon>
        <taxon>Methylococcales</taxon>
        <taxon>Methylococcaceae</taxon>
        <taxon>Methylovulum</taxon>
    </lineage>
</organism>
<dbReference type="Proteomes" id="UP000197019">
    <property type="component" value="Chromosome"/>
</dbReference>
<dbReference type="InterPro" id="IPR024079">
    <property type="entry name" value="MetalloPept_cat_dom_sf"/>
</dbReference>
<dbReference type="Pfam" id="PF13582">
    <property type="entry name" value="Reprolysin_3"/>
    <property type="match status" value="1"/>
</dbReference>
<accession>A0A1Z4BZN7</accession>
<dbReference type="GO" id="GO:0008237">
    <property type="term" value="F:metallopeptidase activity"/>
    <property type="evidence" value="ECO:0007669"/>
    <property type="project" value="InterPro"/>
</dbReference>
<keyword evidence="1" id="KW-0732">Signal</keyword>
<evidence type="ECO:0000256" key="1">
    <source>
        <dbReference type="SAM" id="SignalP"/>
    </source>
</evidence>